<feature type="compositionally biased region" description="Polar residues" evidence="2">
    <location>
        <begin position="300"/>
        <end position="310"/>
    </location>
</feature>
<name>A0A4S8MAZ3_DENBC</name>
<dbReference type="InterPro" id="IPR039795">
    <property type="entry name" value="LTN1/Rkr1"/>
</dbReference>
<feature type="region of interest" description="Disordered" evidence="2">
    <location>
        <begin position="1"/>
        <end position="74"/>
    </location>
</feature>
<feature type="compositionally biased region" description="Acidic residues" evidence="2">
    <location>
        <begin position="484"/>
        <end position="511"/>
    </location>
</feature>
<dbReference type="EMBL" id="ML179120">
    <property type="protein sequence ID" value="THU99401.1"/>
    <property type="molecule type" value="Genomic_DNA"/>
</dbReference>
<evidence type="ECO:0000256" key="2">
    <source>
        <dbReference type="SAM" id="MobiDB-lite"/>
    </source>
</evidence>
<keyword evidence="1" id="KW-0862">Zinc</keyword>
<gene>
    <name evidence="4" type="ORF">K435DRAFT_855683</name>
</gene>
<dbReference type="GO" id="GO:0072344">
    <property type="term" value="P:rescue of stalled ribosome"/>
    <property type="evidence" value="ECO:0007669"/>
    <property type="project" value="UniProtKB-UniRule"/>
</dbReference>
<protein>
    <recommendedName>
        <fullName evidence="1">E3 ubiquitin-protein ligase listerin</fullName>
        <ecNumber evidence="1">2.3.2.27</ecNumber>
    </recommendedName>
    <alternativeName>
        <fullName evidence="1">RING-type E3 ubiquitin transferase listerin</fullName>
    </alternativeName>
</protein>
<dbReference type="GO" id="GO:0016567">
    <property type="term" value="P:protein ubiquitination"/>
    <property type="evidence" value="ECO:0007669"/>
    <property type="project" value="UniProtKB-UniPathway"/>
</dbReference>
<feature type="compositionally biased region" description="Basic residues" evidence="2">
    <location>
        <begin position="37"/>
        <end position="51"/>
    </location>
</feature>
<keyword evidence="1" id="KW-0863">Zinc-finger</keyword>
<feature type="domain" description="E3 ubiquitin-protein ligase listerin N-terminal" evidence="3">
    <location>
        <begin position="81"/>
        <end position="203"/>
    </location>
</feature>
<evidence type="ECO:0000256" key="1">
    <source>
        <dbReference type="RuleBase" id="RU367090"/>
    </source>
</evidence>
<evidence type="ECO:0000313" key="5">
    <source>
        <dbReference type="Proteomes" id="UP000297245"/>
    </source>
</evidence>
<dbReference type="PANTHER" id="PTHR12389">
    <property type="entry name" value="ZINC FINGER PROTEIN 294"/>
    <property type="match status" value="1"/>
</dbReference>
<feature type="compositionally biased region" description="Pro residues" evidence="2">
    <location>
        <begin position="58"/>
        <end position="67"/>
    </location>
</feature>
<feature type="compositionally biased region" description="Basic and acidic residues" evidence="2">
    <location>
        <begin position="472"/>
        <end position="483"/>
    </location>
</feature>
<proteinExistence type="inferred from homology"/>
<dbReference type="GO" id="GO:1990112">
    <property type="term" value="C:RQC complex"/>
    <property type="evidence" value="ECO:0007669"/>
    <property type="project" value="UniProtKB-UniRule"/>
</dbReference>
<organism evidence="4 5">
    <name type="scientific">Dendrothele bispora (strain CBS 962.96)</name>
    <dbReference type="NCBI Taxonomy" id="1314807"/>
    <lineage>
        <taxon>Eukaryota</taxon>
        <taxon>Fungi</taxon>
        <taxon>Dikarya</taxon>
        <taxon>Basidiomycota</taxon>
        <taxon>Agaricomycotina</taxon>
        <taxon>Agaricomycetes</taxon>
        <taxon>Agaricomycetidae</taxon>
        <taxon>Agaricales</taxon>
        <taxon>Agaricales incertae sedis</taxon>
        <taxon>Dendrothele</taxon>
    </lineage>
</organism>
<feature type="compositionally biased region" description="Basic and acidic residues" evidence="2">
    <location>
        <begin position="512"/>
        <end position="521"/>
    </location>
</feature>
<keyword evidence="1" id="KW-0808">Transferase</keyword>
<keyword evidence="1" id="KW-0833">Ubl conjugation pathway</keyword>
<dbReference type="Pfam" id="PF22958">
    <property type="entry name" value="Ltn1_1st"/>
    <property type="match status" value="1"/>
</dbReference>
<feature type="region of interest" description="Disordered" evidence="2">
    <location>
        <begin position="258"/>
        <end position="332"/>
    </location>
</feature>
<dbReference type="GO" id="GO:0005829">
    <property type="term" value="C:cytosol"/>
    <property type="evidence" value="ECO:0007669"/>
    <property type="project" value="UniProtKB-UniRule"/>
</dbReference>
<feature type="compositionally biased region" description="Low complexity" evidence="2">
    <location>
        <begin position="1"/>
        <end position="13"/>
    </location>
</feature>
<dbReference type="PANTHER" id="PTHR12389:SF0">
    <property type="entry name" value="E3 UBIQUITIN-PROTEIN LIGASE LISTERIN"/>
    <property type="match status" value="1"/>
</dbReference>
<dbReference type="GO" id="GO:0061630">
    <property type="term" value="F:ubiquitin protein ligase activity"/>
    <property type="evidence" value="ECO:0007669"/>
    <property type="project" value="UniProtKB-UniRule"/>
</dbReference>
<reference evidence="4 5" key="1">
    <citation type="journal article" date="2019" name="Nat. Ecol. Evol.">
        <title>Megaphylogeny resolves global patterns of mushroom evolution.</title>
        <authorList>
            <person name="Varga T."/>
            <person name="Krizsan K."/>
            <person name="Foldi C."/>
            <person name="Dima B."/>
            <person name="Sanchez-Garcia M."/>
            <person name="Sanchez-Ramirez S."/>
            <person name="Szollosi G.J."/>
            <person name="Szarkandi J.G."/>
            <person name="Papp V."/>
            <person name="Albert L."/>
            <person name="Andreopoulos W."/>
            <person name="Angelini C."/>
            <person name="Antonin V."/>
            <person name="Barry K.W."/>
            <person name="Bougher N.L."/>
            <person name="Buchanan P."/>
            <person name="Buyck B."/>
            <person name="Bense V."/>
            <person name="Catcheside P."/>
            <person name="Chovatia M."/>
            <person name="Cooper J."/>
            <person name="Damon W."/>
            <person name="Desjardin D."/>
            <person name="Finy P."/>
            <person name="Geml J."/>
            <person name="Haridas S."/>
            <person name="Hughes K."/>
            <person name="Justo A."/>
            <person name="Karasinski D."/>
            <person name="Kautmanova I."/>
            <person name="Kiss B."/>
            <person name="Kocsube S."/>
            <person name="Kotiranta H."/>
            <person name="LaButti K.M."/>
            <person name="Lechner B.E."/>
            <person name="Liimatainen K."/>
            <person name="Lipzen A."/>
            <person name="Lukacs Z."/>
            <person name="Mihaltcheva S."/>
            <person name="Morgado L.N."/>
            <person name="Niskanen T."/>
            <person name="Noordeloos M.E."/>
            <person name="Ohm R.A."/>
            <person name="Ortiz-Santana B."/>
            <person name="Ovrebo C."/>
            <person name="Racz N."/>
            <person name="Riley R."/>
            <person name="Savchenko A."/>
            <person name="Shiryaev A."/>
            <person name="Soop K."/>
            <person name="Spirin V."/>
            <person name="Szebenyi C."/>
            <person name="Tomsovsky M."/>
            <person name="Tulloss R.E."/>
            <person name="Uehling J."/>
            <person name="Grigoriev I.V."/>
            <person name="Vagvolgyi C."/>
            <person name="Papp T."/>
            <person name="Martin F.M."/>
            <person name="Miettinen O."/>
            <person name="Hibbett D.S."/>
            <person name="Nagy L.G."/>
        </authorList>
    </citation>
    <scope>NUCLEOTIDE SEQUENCE [LARGE SCALE GENOMIC DNA]</scope>
    <source>
        <strain evidence="4 5">CBS 962.96</strain>
    </source>
</reference>
<feature type="region of interest" description="Disordered" evidence="2">
    <location>
        <begin position="210"/>
        <end position="229"/>
    </location>
</feature>
<dbReference type="UniPathway" id="UPA00143"/>
<sequence>MVKGSGKSSTSSGTRKKHARKAAAASGTDVQAPPPVKPKKEKGSSLKKKPRQKVDIPPVKPAPPQPDPLETTGLAHRLPPELLVVLRSLGKKSEATKTKALEDLQMGWVDRKEQCEEALVDMVPVWLHHIPALFIHPSRRIRSLASTLHNSFLKIPSIKHQIIFSLTESLLNEHQISSIIGTWCIITHDIDRTVASIASESWKRDIVPLLSSSSSSTPSDNPESTTSSSSCSFLLKSIDIFIRRAILDPISTYASLNPSSLAPPAPALTPRSGPGGKKGQTQTRPGSRYGGGGGGRTSLPMGSSPRSGTETPEGGGERSKADLAEESETDRKARIRVGGLGGLRWILDHHPRYFTSNPETTVTFFSNPLFWSILHPSASPPFLSSSGIEGEGFGVSQPIVRRTGWGLIQSVLKGFKDEPLFDSSILPVMSTTILRSAFVETDGTVQMAMWQPFLVFLRTVRRAWEVEVEFESRNKRGERRRGEEEDERDDDDGEEEGDDDDEGDEEDEEDQREERKVKPETESGNNDQRQATGMFGLASAGVPYGGGDSFEYTFRASSFSSSTSTSTPLSDLFTSFWAAIDGRALSLTGSLPHQRLAAANAFLSSVLECMVFLIGRVWKELESSSSDDQEHNDEERFAAKGKHAELLLPPSEVDGSEGPDAYKNRLRSFVSTQIGRVWEELSSKKRNLKVEDRVAAELLERTLVDLVELDLDLFESAWGTLKNGMKESAKTNRGLVPVVLEVFLRKGGSGGSRANVGKDRNEKGMDERRERRNKYREVLEKSTRELLREVFEGSVDECERYLEGKVERDGDREEEDGDDKEEKKASAEKPEALELLVVLLRTYGRINALVTSHGYALLSKSSTLLTAYFVNQKDEKTRADVWQRLLREIAARHSSISGSEISPQTITLLFSQILDVLAQVGDTNSQSLRPEKEELDGLVEKLLIECMNDTATATGSGQVSALKMILMRPGTANYFFCCWSSSEY</sequence>
<comment type="pathway">
    <text evidence="1">Protein modification; protein ubiquitination.</text>
</comment>
<keyword evidence="5" id="KW-1185">Reference proteome</keyword>
<dbReference type="EC" id="2.3.2.27" evidence="1"/>
<feature type="region of interest" description="Disordered" evidence="2">
    <location>
        <begin position="748"/>
        <end position="772"/>
    </location>
</feature>
<evidence type="ECO:0000313" key="4">
    <source>
        <dbReference type="EMBL" id="THU99401.1"/>
    </source>
</evidence>
<dbReference type="OrthoDB" id="6108at2759"/>
<accession>A0A4S8MAZ3</accession>
<dbReference type="GO" id="GO:0008270">
    <property type="term" value="F:zinc ion binding"/>
    <property type="evidence" value="ECO:0007669"/>
    <property type="project" value="UniProtKB-KW"/>
</dbReference>
<dbReference type="InterPro" id="IPR054476">
    <property type="entry name" value="Ltn1_N"/>
</dbReference>
<dbReference type="GO" id="GO:0043023">
    <property type="term" value="F:ribosomal large subunit binding"/>
    <property type="evidence" value="ECO:0007669"/>
    <property type="project" value="TreeGrafter"/>
</dbReference>
<dbReference type="Proteomes" id="UP000297245">
    <property type="component" value="Unassembled WGS sequence"/>
</dbReference>
<feature type="region of interest" description="Disordered" evidence="2">
    <location>
        <begin position="472"/>
        <end position="530"/>
    </location>
</feature>
<feature type="compositionally biased region" description="Basic and acidic residues" evidence="2">
    <location>
        <begin position="756"/>
        <end position="772"/>
    </location>
</feature>
<comment type="subunit">
    <text evidence="1">Component of the ribosome quality control complex (RQC).</text>
</comment>
<feature type="region of interest" description="Disordered" evidence="2">
    <location>
        <begin position="802"/>
        <end position="827"/>
    </location>
</feature>
<comment type="similarity">
    <text evidence="1">Belongs to the LTN1 family.</text>
</comment>
<dbReference type="AlphaFoldDB" id="A0A4S8MAZ3"/>
<keyword evidence="1" id="KW-0479">Metal-binding</keyword>
<evidence type="ECO:0000259" key="3">
    <source>
        <dbReference type="Pfam" id="PF22958"/>
    </source>
</evidence>
<comment type="function">
    <text evidence="1">E3 ubiquitin-protein ligase. Component of the ribosome quality control complex (RQC), a ribosome-associated complex that mediates ubiquitination and extraction of incompletely synthesized nascent chains for proteasomal degradation.</text>
</comment>
<comment type="catalytic activity">
    <reaction evidence="1">
        <text>S-ubiquitinyl-[E2 ubiquitin-conjugating enzyme]-L-cysteine + [acceptor protein]-L-lysine = [E2 ubiquitin-conjugating enzyme]-L-cysteine + N(6)-ubiquitinyl-[acceptor protein]-L-lysine.</text>
        <dbReference type="EC" id="2.3.2.27"/>
    </reaction>
</comment>
<dbReference type="GO" id="GO:1990116">
    <property type="term" value="P:ribosome-associated ubiquitin-dependent protein catabolic process"/>
    <property type="evidence" value="ECO:0007669"/>
    <property type="project" value="UniProtKB-UniRule"/>
</dbReference>
<feature type="compositionally biased region" description="Basic and acidic residues" evidence="2">
    <location>
        <begin position="802"/>
        <end position="811"/>
    </location>
</feature>